<proteinExistence type="inferred from homology"/>
<feature type="domain" description="Peptidase M16 N-terminal" evidence="7">
    <location>
        <begin position="29"/>
        <end position="160"/>
    </location>
</feature>
<comment type="similarity">
    <text evidence="1">Belongs to the peptidase M16 family.</text>
</comment>
<evidence type="ECO:0000256" key="2">
    <source>
        <dbReference type="ARBA" id="ARBA00022670"/>
    </source>
</evidence>
<dbReference type="Gene3D" id="3.30.830.10">
    <property type="entry name" value="Metalloenzyme, LuxS/M16 peptidase-like"/>
    <property type="match status" value="4"/>
</dbReference>
<dbReference type="InterPro" id="IPR001431">
    <property type="entry name" value="Pept_M16_Zn_BS"/>
</dbReference>
<dbReference type="InterPro" id="IPR011765">
    <property type="entry name" value="Pept_M16_N"/>
</dbReference>
<dbReference type="InterPro" id="IPR050626">
    <property type="entry name" value="Peptidase_M16"/>
</dbReference>
<dbReference type="PROSITE" id="PS00143">
    <property type="entry name" value="INSULINASE"/>
    <property type="match status" value="1"/>
</dbReference>
<keyword evidence="5" id="KW-0862">Zinc</keyword>
<sequence length="793" mass="85988">MLPPLLSSLRYTSFLSPSLYSLAVQYLPSPTISASASIPCGSYNDGARAGLAHFCEHMLFLGTAAYPGEDAFSSGLARLGGQSNAFTEPADTTYYFSHSLPDPLLPPLDPLKNFLSFFTVPTFSPSSASREVGAIASEHSKNRQSDGFRLYELQKRRADPAHPYSRFFTGDRSTLLPEDGPGEREDLTGALRELFDAYYEPAFKSVAVVSPLSPQKTTSLDLRSLSLSFPVPVPSRLPRLLTKPDIYVSHVLGYEGPGSLLSLLSERDLATSVSAGVGTDLPDFYTLDVNVELTKRGLANYRDVIEAVFSYVNGMSGAAFPAHVINDVLALSDLAFSFYEIGSPEAFATSLSQAMQKYRRVPELAVAGDRIMSPHRMGGRFRRRREFGGEDMGEVRGAIDGLLGEMRADNVLVTVVDKGVRVDSEEKYYGTRYSAEKIPGAALEAWGRAGPGAGGMRWPGPNGYGLASYYTSLLLEPLSFKFRQQQVRSEIASVTRADLLEFEREVIREGKLAVLVQGNYLEEEARAVANVAEASLGYETLPPSKFPPYFSPLVLPRREKPVVLTLENPNKDNDNSCVEILLQSTDKKDNGVVTVLGTLIGELFYDDLRTKQQLGYIVSSGVKTLGEAKSLAFIVQTGPERSGSYVRGAIEKFISGFGATLRSMREEDVETTVRADVEKLVVRDQKLGAAATRNWAEIGAGLFQFDRQQSEARAMMAVTKSDVVAWWEREVEGAGGGGIRKLVVNVLSKGGGGAAGAGGGGDLAKALGDGTKEVNLGDEGVDALRRELEKMRG</sequence>
<feature type="domain" description="Peptidase M16 middle/third" evidence="8">
    <location>
        <begin position="336"/>
        <end position="464"/>
    </location>
</feature>
<dbReference type="PANTHER" id="PTHR43690:SF18">
    <property type="entry name" value="INSULIN-DEGRADING ENZYME-RELATED"/>
    <property type="match status" value="1"/>
</dbReference>
<evidence type="ECO:0000256" key="5">
    <source>
        <dbReference type="ARBA" id="ARBA00022833"/>
    </source>
</evidence>
<accession>A0ABQ6MA31</accession>
<evidence type="ECO:0000256" key="1">
    <source>
        <dbReference type="ARBA" id="ARBA00007261"/>
    </source>
</evidence>
<evidence type="ECO:0000256" key="4">
    <source>
        <dbReference type="ARBA" id="ARBA00022801"/>
    </source>
</evidence>
<dbReference type="SUPFAM" id="SSF63411">
    <property type="entry name" value="LuxS/MPP-like metallohydrolase"/>
    <property type="match status" value="4"/>
</dbReference>
<organism evidence="10 11">
    <name type="scientific">Tetraparma gracilis</name>
    <dbReference type="NCBI Taxonomy" id="2962635"/>
    <lineage>
        <taxon>Eukaryota</taxon>
        <taxon>Sar</taxon>
        <taxon>Stramenopiles</taxon>
        <taxon>Ochrophyta</taxon>
        <taxon>Bolidophyceae</taxon>
        <taxon>Parmales</taxon>
        <taxon>Triparmaceae</taxon>
        <taxon>Tetraparma</taxon>
    </lineage>
</organism>
<dbReference type="InterPro" id="IPR032632">
    <property type="entry name" value="Peptidase_M16_M"/>
</dbReference>
<evidence type="ECO:0000313" key="11">
    <source>
        <dbReference type="Proteomes" id="UP001165060"/>
    </source>
</evidence>
<dbReference type="Proteomes" id="UP001165060">
    <property type="component" value="Unassembled WGS sequence"/>
</dbReference>
<dbReference type="Pfam" id="PF00675">
    <property type="entry name" value="Peptidase_M16"/>
    <property type="match status" value="1"/>
</dbReference>
<evidence type="ECO:0000256" key="3">
    <source>
        <dbReference type="ARBA" id="ARBA00022723"/>
    </source>
</evidence>
<dbReference type="PANTHER" id="PTHR43690">
    <property type="entry name" value="NARDILYSIN"/>
    <property type="match status" value="1"/>
</dbReference>
<evidence type="ECO:0000259" key="8">
    <source>
        <dbReference type="Pfam" id="PF16187"/>
    </source>
</evidence>
<evidence type="ECO:0000256" key="6">
    <source>
        <dbReference type="ARBA" id="ARBA00023049"/>
    </source>
</evidence>
<protein>
    <submittedName>
        <fullName evidence="10">Uncharacterized protein</fullName>
    </submittedName>
</protein>
<feature type="domain" description="Coenzyme PQQ synthesis protein F-like C-terminal lobe" evidence="9">
    <location>
        <begin position="596"/>
        <end position="695"/>
    </location>
</feature>
<dbReference type="Pfam" id="PF22456">
    <property type="entry name" value="PqqF-like_C_4"/>
    <property type="match status" value="1"/>
</dbReference>
<dbReference type="InterPro" id="IPR054734">
    <property type="entry name" value="PqqF-like_C_4"/>
</dbReference>
<dbReference type="InterPro" id="IPR011249">
    <property type="entry name" value="Metalloenz_LuxS/M16"/>
</dbReference>
<keyword evidence="11" id="KW-1185">Reference proteome</keyword>
<dbReference type="EMBL" id="BRYB01001282">
    <property type="protein sequence ID" value="GMI22245.1"/>
    <property type="molecule type" value="Genomic_DNA"/>
</dbReference>
<comment type="caution">
    <text evidence="10">The sequence shown here is derived from an EMBL/GenBank/DDBJ whole genome shotgun (WGS) entry which is preliminary data.</text>
</comment>
<evidence type="ECO:0000313" key="10">
    <source>
        <dbReference type="EMBL" id="GMI22245.1"/>
    </source>
</evidence>
<gene>
    <name evidence="10" type="ORF">TeGR_g13113</name>
</gene>
<reference evidence="10 11" key="1">
    <citation type="journal article" date="2023" name="Commun. Biol.">
        <title>Genome analysis of Parmales, the sister group of diatoms, reveals the evolutionary specialization of diatoms from phago-mixotrophs to photoautotrophs.</title>
        <authorList>
            <person name="Ban H."/>
            <person name="Sato S."/>
            <person name="Yoshikawa S."/>
            <person name="Yamada K."/>
            <person name="Nakamura Y."/>
            <person name="Ichinomiya M."/>
            <person name="Sato N."/>
            <person name="Blanc-Mathieu R."/>
            <person name="Endo H."/>
            <person name="Kuwata A."/>
            <person name="Ogata H."/>
        </authorList>
    </citation>
    <scope>NUCLEOTIDE SEQUENCE [LARGE SCALE GENOMIC DNA]</scope>
</reference>
<evidence type="ECO:0000259" key="9">
    <source>
        <dbReference type="Pfam" id="PF22456"/>
    </source>
</evidence>
<keyword evidence="2" id="KW-0645">Protease</keyword>
<evidence type="ECO:0000259" key="7">
    <source>
        <dbReference type="Pfam" id="PF00675"/>
    </source>
</evidence>
<keyword evidence="6" id="KW-0482">Metalloprotease</keyword>
<name>A0ABQ6MA31_9STRA</name>
<keyword evidence="4" id="KW-0378">Hydrolase</keyword>
<keyword evidence="3" id="KW-0479">Metal-binding</keyword>
<dbReference type="Pfam" id="PF16187">
    <property type="entry name" value="Peptidase_M16_M"/>
    <property type="match status" value="1"/>
</dbReference>